<evidence type="ECO:0000313" key="10">
    <source>
        <dbReference type="Proteomes" id="UP000175829"/>
    </source>
</evidence>
<keyword evidence="6" id="KW-0034">Amyloid</keyword>
<evidence type="ECO:0000256" key="7">
    <source>
        <dbReference type="SAM" id="SignalP"/>
    </source>
</evidence>
<evidence type="ECO:0000259" key="8">
    <source>
        <dbReference type="Pfam" id="PF03777"/>
    </source>
</evidence>
<comment type="caution">
    <text evidence="9">The sequence shown here is derived from an EMBL/GenBank/DDBJ whole genome shotgun (WGS) entry which is preliminary data.</text>
</comment>
<evidence type="ECO:0000256" key="3">
    <source>
        <dbReference type="ARBA" id="ARBA00022525"/>
    </source>
</evidence>
<dbReference type="PATRIC" id="fig|943816.4.peg.2397"/>
<dbReference type="Proteomes" id="UP000175829">
    <property type="component" value="Unassembled WGS sequence"/>
</dbReference>
<accession>A0A1E7K4M5</accession>
<protein>
    <recommendedName>
        <fullName evidence="8">Chaplin domain-containing protein</fullName>
    </recommendedName>
</protein>
<feature type="domain" description="Chaplin" evidence="8">
    <location>
        <begin position="32"/>
        <end position="77"/>
    </location>
</feature>
<evidence type="ECO:0000256" key="6">
    <source>
        <dbReference type="ARBA" id="ARBA00023087"/>
    </source>
</evidence>
<reference evidence="9 10" key="1">
    <citation type="journal article" date="2016" name="Front. Microbiol.">
        <title>Comparative Genomics Analysis of Streptomyces Species Reveals Their Adaptation to the Marine Environment and Their Diversity at the Genomic Level.</title>
        <authorList>
            <person name="Tian X."/>
            <person name="Zhang Z."/>
            <person name="Yang T."/>
            <person name="Chen M."/>
            <person name="Li J."/>
            <person name="Chen F."/>
            <person name="Yang J."/>
            <person name="Li W."/>
            <person name="Zhang B."/>
            <person name="Zhang Z."/>
            <person name="Wu J."/>
            <person name="Zhang C."/>
            <person name="Long L."/>
            <person name="Xiao J."/>
        </authorList>
    </citation>
    <scope>NUCLEOTIDE SEQUENCE [LARGE SCALE GENOMIC DNA]</scope>
    <source>
        <strain evidence="9 10">SCSIO M10379</strain>
    </source>
</reference>
<evidence type="ECO:0000256" key="1">
    <source>
        <dbReference type="ARBA" id="ARBA00004191"/>
    </source>
</evidence>
<dbReference type="GO" id="GO:0007155">
    <property type="term" value="P:cell adhesion"/>
    <property type="evidence" value="ECO:0007669"/>
    <property type="project" value="UniProtKB-KW"/>
</dbReference>
<gene>
    <name evidence="9" type="ORF">AN217_14755</name>
</gene>
<dbReference type="RefSeq" id="WP_019358053.1">
    <property type="nucleotide sequence ID" value="NZ_LJGV01000022.1"/>
</dbReference>
<dbReference type="Pfam" id="PF03777">
    <property type="entry name" value="ChpA-C"/>
    <property type="match status" value="1"/>
</dbReference>
<name>A0A1E7K4M5_9ACTN</name>
<feature type="chain" id="PRO_5009196190" description="Chaplin domain-containing protein" evidence="7">
    <location>
        <begin position="27"/>
        <end position="79"/>
    </location>
</feature>
<evidence type="ECO:0000256" key="5">
    <source>
        <dbReference type="ARBA" id="ARBA00022889"/>
    </source>
</evidence>
<evidence type="ECO:0000256" key="2">
    <source>
        <dbReference type="ARBA" id="ARBA00022512"/>
    </source>
</evidence>
<dbReference type="AlphaFoldDB" id="A0A1E7K4M5"/>
<dbReference type="InterPro" id="IPR005528">
    <property type="entry name" value="ChpA-H"/>
</dbReference>
<evidence type="ECO:0000313" key="9">
    <source>
        <dbReference type="EMBL" id="OEU98871.1"/>
    </source>
</evidence>
<keyword evidence="3" id="KW-0964">Secreted</keyword>
<keyword evidence="5" id="KW-0130">Cell adhesion</keyword>
<feature type="signal peptide" evidence="7">
    <location>
        <begin position="1"/>
        <end position="26"/>
    </location>
</feature>
<evidence type="ECO:0000256" key="4">
    <source>
        <dbReference type="ARBA" id="ARBA00022729"/>
    </source>
</evidence>
<organism evidence="9 10">
    <name type="scientific">Streptomyces qinglanensis</name>
    <dbReference type="NCBI Taxonomy" id="943816"/>
    <lineage>
        <taxon>Bacteria</taxon>
        <taxon>Bacillati</taxon>
        <taxon>Actinomycetota</taxon>
        <taxon>Actinomycetes</taxon>
        <taxon>Kitasatosporales</taxon>
        <taxon>Streptomycetaceae</taxon>
        <taxon>Streptomyces</taxon>
    </lineage>
</organism>
<keyword evidence="4 7" id="KW-0732">Signal</keyword>
<dbReference type="EMBL" id="LJGV01000022">
    <property type="protein sequence ID" value="OEU98871.1"/>
    <property type="molecule type" value="Genomic_DNA"/>
</dbReference>
<proteinExistence type="predicted"/>
<keyword evidence="2" id="KW-0134">Cell wall</keyword>
<comment type="subcellular location">
    <subcellularLocation>
        <location evidence="1">Secreted</location>
        <location evidence="1">Cell wall</location>
    </subcellularLocation>
</comment>
<sequence length="79" mass="7840">MRIRTALVVGALSATALLGSTGTAVAGDDPVVGVTGKSPGILSGDNVQVPVKVGANVCGNPLLVPLLSPAAQNYCKNHF</sequence>